<reference evidence="1 2" key="1">
    <citation type="journal article" date="2018" name="MBio">
        <title>Comparative Genomics Reveals the Core Gene Toolbox for the Fungus-Insect Symbiosis.</title>
        <authorList>
            <person name="Wang Y."/>
            <person name="Stata M."/>
            <person name="Wang W."/>
            <person name="Stajich J.E."/>
            <person name="White M.M."/>
            <person name="Moncalvo J.M."/>
        </authorList>
    </citation>
    <scope>NUCLEOTIDE SEQUENCE [LARGE SCALE GENOMIC DNA]</scope>
    <source>
        <strain evidence="1 2">AUS-126-30</strain>
    </source>
</reference>
<feature type="non-terminal residue" evidence="1">
    <location>
        <position position="1"/>
    </location>
</feature>
<dbReference type="EMBL" id="MBFU01001038">
    <property type="protein sequence ID" value="PVZ96984.1"/>
    <property type="molecule type" value="Genomic_DNA"/>
</dbReference>
<evidence type="ECO:0000313" key="1">
    <source>
        <dbReference type="EMBL" id="PVZ96984.1"/>
    </source>
</evidence>
<gene>
    <name evidence="1" type="ORF">BB558_007083</name>
</gene>
<accession>A0A2U1IVY5</accession>
<dbReference type="Proteomes" id="UP000245591">
    <property type="component" value="Unassembled WGS sequence"/>
</dbReference>
<name>A0A2U1IVY5_SMIAN</name>
<organism evidence="1 2">
    <name type="scientific">Smittium angustum</name>
    <dbReference type="NCBI Taxonomy" id="133377"/>
    <lineage>
        <taxon>Eukaryota</taxon>
        <taxon>Fungi</taxon>
        <taxon>Fungi incertae sedis</taxon>
        <taxon>Zoopagomycota</taxon>
        <taxon>Kickxellomycotina</taxon>
        <taxon>Harpellomycetes</taxon>
        <taxon>Harpellales</taxon>
        <taxon>Legeriomycetaceae</taxon>
        <taxon>Smittium</taxon>
    </lineage>
</organism>
<comment type="caution">
    <text evidence="1">The sequence shown here is derived from an EMBL/GenBank/DDBJ whole genome shotgun (WGS) entry which is preliminary data.</text>
</comment>
<evidence type="ECO:0000313" key="2">
    <source>
        <dbReference type="Proteomes" id="UP000245591"/>
    </source>
</evidence>
<protein>
    <submittedName>
        <fullName evidence="1">Uncharacterized protein</fullName>
    </submittedName>
</protein>
<sequence>LEFLSIRFLTMFSDSIQGALYLKLLFSSALAMYICNSLDFIIDGPTAVVAAENNPFRPISFLIVILVDFADQTSFLIF</sequence>
<keyword evidence="2" id="KW-1185">Reference proteome</keyword>
<dbReference type="AlphaFoldDB" id="A0A2U1IVY5"/>
<proteinExistence type="predicted"/>